<protein>
    <submittedName>
        <fullName evidence="1">Uncharacterized protein</fullName>
    </submittedName>
</protein>
<evidence type="ECO:0000313" key="3">
    <source>
        <dbReference type="Proteomes" id="UP001385951"/>
    </source>
</evidence>
<accession>A0AAW0G4L7</accession>
<name>A0AAW0G4L7_9APHY</name>
<dbReference type="Proteomes" id="UP001385951">
    <property type="component" value="Unassembled WGS sequence"/>
</dbReference>
<organism evidence="1 3">
    <name type="scientific">Cerrena zonata</name>
    <dbReference type="NCBI Taxonomy" id="2478898"/>
    <lineage>
        <taxon>Eukaryota</taxon>
        <taxon>Fungi</taxon>
        <taxon>Dikarya</taxon>
        <taxon>Basidiomycota</taxon>
        <taxon>Agaricomycotina</taxon>
        <taxon>Agaricomycetes</taxon>
        <taxon>Polyporales</taxon>
        <taxon>Cerrenaceae</taxon>
        <taxon>Cerrena</taxon>
    </lineage>
</organism>
<evidence type="ECO:0000313" key="2">
    <source>
        <dbReference type="EMBL" id="KAK7688448.1"/>
    </source>
</evidence>
<evidence type="ECO:0000313" key="1">
    <source>
        <dbReference type="EMBL" id="KAK7688440.1"/>
    </source>
</evidence>
<comment type="caution">
    <text evidence="1">The sequence shown here is derived from an EMBL/GenBank/DDBJ whole genome shotgun (WGS) entry which is preliminary data.</text>
</comment>
<dbReference type="AlphaFoldDB" id="A0AAW0G4L7"/>
<keyword evidence="3" id="KW-1185">Reference proteome</keyword>
<dbReference type="EMBL" id="JASBNA010000010">
    <property type="protein sequence ID" value="KAK7688448.1"/>
    <property type="molecule type" value="Genomic_DNA"/>
</dbReference>
<gene>
    <name evidence="1" type="ORF">QCA50_007978</name>
    <name evidence="2" type="ORF">QCA50_007986</name>
</gene>
<proteinExistence type="predicted"/>
<reference evidence="1 3" key="1">
    <citation type="submission" date="2022-09" db="EMBL/GenBank/DDBJ databases">
        <authorList>
            <person name="Palmer J.M."/>
        </authorList>
    </citation>
    <scope>NUCLEOTIDE SEQUENCE [LARGE SCALE GENOMIC DNA]</scope>
    <source>
        <strain evidence="1 3">DSM 7382</strain>
    </source>
</reference>
<sequence>MLEVKAVEQKKEIIGPQEFFEQRTAANAKWDLRKISGERLATMQERGRRLFAKSKVFIWEEIEVEPWFIHKPVPKADKEAVFQEYQPNQRNYDMFTDEWDLFDNVAPIKDAEDDYNAAELVPNEFPQVPLPQQPPPQLEPITAYQDTIVPAQGEWDV</sequence>
<dbReference type="EMBL" id="JASBNA010000010">
    <property type="protein sequence ID" value="KAK7688440.1"/>
    <property type="molecule type" value="Genomic_DNA"/>
</dbReference>